<dbReference type="InterPro" id="IPR006016">
    <property type="entry name" value="UspA"/>
</dbReference>
<dbReference type="RefSeq" id="WP_243479852.1">
    <property type="nucleotide sequence ID" value="NZ_CP063982.1"/>
</dbReference>
<evidence type="ECO:0000313" key="3">
    <source>
        <dbReference type="EMBL" id="UOD51388.1"/>
    </source>
</evidence>
<proteinExistence type="inferred from homology"/>
<dbReference type="Pfam" id="PF00582">
    <property type="entry name" value="Usp"/>
    <property type="match status" value="2"/>
</dbReference>
<dbReference type="EMBL" id="CP063982">
    <property type="protein sequence ID" value="UOD51388.1"/>
    <property type="molecule type" value="Genomic_DNA"/>
</dbReference>
<dbReference type="InterPro" id="IPR006015">
    <property type="entry name" value="Universal_stress_UspA"/>
</dbReference>
<evidence type="ECO:0000256" key="1">
    <source>
        <dbReference type="ARBA" id="ARBA00008791"/>
    </source>
</evidence>
<reference evidence="3 4" key="1">
    <citation type="submission" date="2020-11" db="EMBL/GenBank/DDBJ databases">
        <title>Algicoccus daihaiensis sp.nov., isolated from Daihai Lake in Inner Mongolia.</title>
        <authorList>
            <person name="Kai J."/>
        </authorList>
    </citation>
    <scope>NUCLEOTIDE SEQUENCE [LARGE SCALE GENOMIC DNA]</scope>
    <source>
        <strain evidence="4">f23</strain>
    </source>
</reference>
<gene>
    <name evidence="3" type="ORF">DHf2319_06040</name>
</gene>
<feature type="domain" description="UspA" evidence="2">
    <location>
        <begin position="232"/>
        <end position="307"/>
    </location>
</feature>
<feature type="domain" description="UspA" evidence="2">
    <location>
        <begin position="20"/>
        <end position="179"/>
    </location>
</feature>
<dbReference type="PANTHER" id="PTHR46268:SF15">
    <property type="entry name" value="UNIVERSAL STRESS PROTEIN HP_0031"/>
    <property type="match status" value="1"/>
</dbReference>
<dbReference type="Gene3D" id="3.40.50.12370">
    <property type="match status" value="1"/>
</dbReference>
<evidence type="ECO:0000259" key="2">
    <source>
        <dbReference type="Pfam" id="PF00582"/>
    </source>
</evidence>
<dbReference type="PANTHER" id="PTHR46268">
    <property type="entry name" value="STRESS RESPONSE PROTEIN NHAX"/>
    <property type="match status" value="1"/>
</dbReference>
<accession>A0ABY4AM82</accession>
<organism evidence="3 4">
    <name type="scientific">Orrella daihaiensis</name>
    <dbReference type="NCBI Taxonomy" id="2782176"/>
    <lineage>
        <taxon>Bacteria</taxon>
        <taxon>Pseudomonadati</taxon>
        <taxon>Pseudomonadota</taxon>
        <taxon>Betaproteobacteria</taxon>
        <taxon>Burkholderiales</taxon>
        <taxon>Alcaligenaceae</taxon>
        <taxon>Orrella</taxon>
    </lineage>
</organism>
<protein>
    <submittedName>
        <fullName evidence="3">Universal stress protein</fullName>
    </submittedName>
</protein>
<dbReference type="SUPFAM" id="SSF52402">
    <property type="entry name" value="Adenine nucleotide alpha hydrolases-like"/>
    <property type="match status" value="2"/>
</dbReference>
<comment type="similarity">
    <text evidence="1">Belongs to the universal stress protein A family.</text>
</comment>
<evidence type="ECO:0000313" key="4">
    <source>
        <dbReference type="Proteomes" id="UP000831607"/>
    </source>
</evidence>
<sequence>MNTETTPTTATTHPSIKPIVLACVDRSPYARPVTDYAAWAAGRLNTGLELLHAIDRHPELGPDQDHSGAIGFNEQDNLLKKIVDEDEQRSRQARETGRVFLNELKQRAQGLNLLPTPLHIDIRQRHGSLVDSLLERQNQTTLVVMGRRGEASKTPTADQDLGRNLESVVRSMKCPILTVTDEFKPVSHLMIAYDGGSASRKGLEMVATSAAFRGIRCSIVTVKDKASRDASKQLEQAKRKLNEAGLAVDTHLLIGDLQTLIAQSVHTLGIDLLVMGAYTHSPWRSLFMGSHTTDLLKAAQVPTLLLR</sequence>
<dbReference type="PRINTS" id="PR01438">
    <property type="entry name" value="UNVRSLSTRESS"/>
</dbReference>
<dbReference type="Proteomes" id="UP000831607">
    <property type="component" value="Chromosome"/>
</dbReference>
<name>A0ABY4AM82_9BURK</name>
<dbReference type="CDD" id="cd00293">
    <property type="entry name" value="USP-like"/>
    <property type="match status" value="2"/>
</dbReference>
<keyword evidence="4" id="KW-1185">Reference proteome</keyword>